<reference evidence="4 5" key="1">
    <citation type="submission" date="2019-02" db="EMBL/GenBank/DDBJ databases">
        <title>Deep-cultivation of Planctomycetes and their phenomic and genomic characterization uncovers novel biology.</title>
        <authorList>
            <person name="Wiegand S."/>
            <person name="Jogler M."/>
            <person name="Boedeker C."/>
            <person name="Pinto D."/>
            <person name="Vollmers J."/>
            <person name="Rivas-Marin E."/>
            <person name="Kohn T."/>
            <person name="Peeters S.H."/>
            <person name="Heuer A."/>
            <person name="Rast P."/>
            <person name="Oberbeckmann S."/>
            <person name="Bunk B."/>
            <person name="Jeske O."/>
            <person name="Meyerdierks A."/>
            <person name="Storesund J.E."/>
            <person name="Kallscheuer N."/>
            <person name="Luecker S."/>
            <person name="Lage O.M."/>
            <person name="Pohl T."/>
            <person name="Merkel B.J."/>
            <person name="Hornburger P."/>
            <person name="Mueller R.-W."/>
            <person name="Bruemmer F."/>
            <person name="Labrenz M."/>
            <person name="Spormann A.M."/>
            <person name="Op Den Camp H."/>
            <person name="Overmann J."/>
            <person name="Amann R."/>
            <person name="Jetten M.S.M."/>
            <person name="Mascher T."/>
            <person name="Medema M.H."/>
            <person name="Devos D.P."/>
            <person name="Kaster A.-K."/>
            <person name="Ovreas L."/>
            <person name="Rohde M."/>
            <person name="Galperin M.Y."/>
            <person name="Jogler C."/>
        </authorList>
    </citation>
    <scope>NUCLEOTIDE SEQUENCE [LARGE SCALE GENOMIC DNA]</scope>
    <source>
        <strain evidence="4 5">Poly59</strain>
    </source>
</reference>
<dbReference type="SUPFAM" id="SSF52172">
    <property type="entry name" value="CheY-like"/>
    <property type="match status" value="1"/>
</dbReference>
<sequence length="376" mass="41710">MTMATMDHQSPCRLVEAINANIMVVDDVSMNISVVCAHLRGEGYERFIKVCDPSQAIATLYQEEPDLLLLDMMMPVVSGLDILRVVRADPKFSHLPVLVLTASDDRQLRKAALEAGATDFLLKPIDPEDLIPRVRNSLVLKQYQDSLEQQVRQRTRELEESRVEVVHCLARAAEHRDEDTGNHVLRVGKYVGLISRTLGIDDATAQLYELAAILHDVGKIGISDSILRKPGKYTAEEFSMMQEHCALGQAICDPTASVGDSHQDVRTKLPLVKRTVSPLLTTASVIASTHHEKWDGSGYPWGLKGEEIPLAGRITAVADVFDALCSKRSYKEAFPLDKCFGILEEGRGKHFDPVVLDAFFAAKEQILFVHHTFGEA</sequence>
<organism evidence="4 5">
    <name type="scientific">Rubripirellula reticaptiva</name>
    <dbReference type="NCBI Taxonomy" id="2528013"/>
    <lineage>
        <taxon>Bacteria</taxon>
        <taxon>Pseudomonadati</taxon>
        <taxon>Planctomycetota</taxon>
        <taxon>Planctomycetia</taxon>
        <taxon>Pirellulales</taxon>
        <taxon>Pirellulaceae</taxon>
        <taxon>Rubripirellula</taxon>
    </lineage>
</organism>
<dbReference type="SMART" id="SM00448">
    <property type="entry name" value="REC"/>
    <property type="match status" value="1"/>
</dbReference>
<name>A0A5C6EP35_9BACT</name>
<evidence type="ECO:0000313" key="4">
    <source>
        <dbReference type="EMBL" id="TWU49777.1"/>
    </source>
</evidence>
<dbReference type="Gene3D" id="3.40.50.2300">
    <property type="match status" value="1"/>
</dbReference>
<dbReference type="RefSeq" id="WP_146535974.1">
    <property type="nucleotide sequence ID" value="NZ_SJPX01000004.1"/>
</dbReference>
<dbReference type="InterPro" id="IPR011006">
    <property type="entry name" value="CheY-like_superfamily"/>
</dbReference>
<dbReference type="InterPro" id="IPR037522">
    <property type="entry name" value="HD_GYP_dom"/>
</dbReference>
<dbReference type="OrthoDB" id="9804747at2"/>
<keyword evidence="1" id="KW-0597">Phosphoprotein</keyword>
<protein>
    <submittedName>
        <fullName evidence="4">Cyclic di-GMP phosphodiesterase response regulator RpfG</fullName>
        <ecNumber evidence="4">3.1.4.52</ecNumber>
    </submittedName>
</protein>
<evidence type="ECO:0000256" key="1">
    <source>
        <dbReference type="PROSITE-ProRule" id="PRU00169"/>
    </source>
</evidence>
<evidence type="ECO:0000259" key="2">
    <source>
        <dbReference type="PROSITE" id="PS50110"/>
    </source>
</evidence>
<dbReference type="GO" id="GO:0071111">
    <property type="term" value="F:cyclic-guanylate-specific phosphodiesterase activity"/>
    <property type="evidence" value="ECO:0007669"/>
    <property type="project" value="UniProtKB-EC"/>
</dbReference>
<keyword evidence="4" id="KW-0378">Hydrolase</keyword>
<dbReference type="AlphaFoldDB" id="A0A5C6EP35"/>
<dbReference type="Proteomes" id="UP000317977">
    <property type="component" value="Unassembled WGS sequence"/>
</dbReference>
<evidence type="ECO:0000259" key="3">
    <source>
        <dbReference type="PROSITE" id="PS51832"/>
    </source>
</evidence>
<feature type="domain" description="HD-GYP" evidence="3">
    <location>
        <begin position="158"/>
        <end position="375"/>
    </location>
</feature>
<dbReference type="SMART" id="SM00471">
    <property type="entry name" value="HDc"/>
    <property type="match status" value="1"/>
</dbReference>
<evidence type="ECO:0000313" key="5">
    <source>
        <dbReference type="Proteomes" id="UP000317977"/>
    </source>
</evidence>
<proteinExistence type="predicted"/>
<dbReference type="EMBL" id="SJPX01000004">
    <property type="protein sequence ID" value="TWU49777.1"/>
    <property type="molecule type" value="Genomic_DNA"/>
</dbReference>
<dbReference type="InterPro" id="IPR052020">
    <property type="entry name" value="Cyclic_di-GMP/3'3'-cGAMP_PDE"/>
</dbReference>
<feature type="domain" description="Response regulatory" evidence="2">
    <location>
        <begin position="21"/>
        <end position="138"/>
    </location>
</feature>
<dbReference type="SUPFAM" id="SSF109604">
    <property type="entry name" value="HD-domain/PDEase-like"/>
    <property type="match status" value="1"/>
</dbReference>
<feature type="modified residue" description="4-aspartylphosphate" evidence="1">
    <location>
        <position position="71"/>
    </location>
</feature>
<dbReference type="Pfam" id="PF13487">
    <property type="entry name" value="HD_5"/>
    <property type="match status" value="1"/>
</dbReference>
<keyword evidence="5" id="KW-1185">Reference proteome</keyword>
<gene>
    <name evidence="4" type="primary">rpfG_7</name>
    <name evidence="4" type="ORF">Poly59_44020</name>
</gene>
<dbReference type="Gene3D" id="1.10.3210.10">
    <property type="entry name" value="Hypothetical protein af1432"/>
    <property type="match status" value="1"/>
</dbReference>
<dbReference type="InterPro" id="IPR001789">
    <property type="entry name" value="Sig_transdc_resp-reg_receiver"/>
</dbReference>
<dbReference type="GO" id="GO:0000160">
    <property type="term" value="P:phosphorelay signal transduction system"/>
    <property type="evidence" value="ECO:0007669"/>
    <property type="project" value="InterPro"/>
</dbReference>
<dbReference type="Pfam" id="PF00072">
    <property type="entry name" value="Response_reg"/>
    <property type="match status" value="1"/>
</dbReference>
<dbReference type="CDD" id="cd00077">
    <property type="entry name" value="HDc"/>
    <property type="match status" value="1"/>
</dbReference>
<dbReference type="PANTHER" id="PTHR45228">
    <property type="entry name" value="CYCLIC DI-GMP PHOSPHODIESTERASE TM_0186-RELATED"/>
    <property type="match status" value="1"/>
</dbReference>
<accession>A0A5C6EP35</accession>
<dbReference type="PROSITE" id="PS51832">
    <property type="entry name" value="HD_GYP"/>
    <property type="match status" value="1"/>
</dbReference>
<dbReference type="EC" id="3.1.4.52" evidence="4"/>
<dbReference type="PROSITE" id="PS50110">
    <property type="entry name" value="RESPONSE_REGULATORY"/>
    <property type="match status" value="1"/>
</dbReference>
<dbReference type="InterPro" id="IPR003607">
    <property type="entry name" value="HD/PDEase_dom"/>
</dbReference>
<comment type="caution">
    <text evidence="4">The sequence shown here is derived from an EMBL/GenBank/DDBJ whole genome shotgun (WGS) entry which is preliminary data.</text>
</comment>
<dbReference type="PANTHER" id="PTHR45228:SF1">
    <property type="entry name" value="CYCLIC DI-GMP PHOSPHODIESTERASE TM_0186"/>
    <property type="match status" value="1"/>
</dbReference>